<keyword evidence="3" id="KW-1185">Reference proteome</keyword>
<evidence type="ECO:0000313" key="3">
    <source>
        <dbReference type="Proteomes" id="UP001524944"/>
    </source>
</evidence>
<feature type="domain" description="DUF1638" evidence="1">
    <location>
        <begin position="37"/>
        <end position="186"/>
    </location>
</feature>
<dbReference type="Pfam" id="PF07796">
    <property type="entry name" value="DUF1638"/>
    <property type="match status" value="1"/>
</dbReference>
<evidence type="ECO:0000259" key="1">
    <source>
        <dbReference type="Pfam" id="PF07796"/>
    </source>
</evidence>
<accession>A0ABT1YA87</accession>
<dbReference type="Proteomes" id="UP001524944">
    <property type="component" value="Unassembled WGS sequence"/>
</dbReference>
<proteinExistence type="predicted"/>
<organism evidence="2 3">
    <name type="scientific">Dehalobacterium formicoaceticum</name>
    <dbReference type="NCBI Taxonomy" id="51515"/>
    <lineage>
        <taxon>Bacteria</taxon>
        <taxon>Bacillati</taxon>
        <taxon>Bacillota</taxon>
        <taxon>Clostridia</taxon>
        <taxon>Eubacteriales</taxon>
        <taxon>Peptococcaceae</taxon>
        <taxon>Dehalobacterium</taxon>
    </lineage>
</organism>
<dbReference type="InterPro" id="IPR012437">
    <property type="entry name" value="DUF1638"/>
</dbReference>
<protein>
    <submittedName>
        <fullName evidence="2">DUF1638 domain-containing protein</fullName>
    </submittedName>
</protein>
<dbReference type="RefSeq" id="WP_257914181.1">
    <property type="nucleotide sequence ID" value="NZ_JANPWE010000016.1"/>
</dbReference>
<reference evidence="2 3" key="1">
    <citation type="submission" date="2022-08" db="EMBL/GenBank/DDBJ databases">
        <title>Proteogenomics of the novel Dehalobacterium formicoaceticum strain EZ94 highlights a key role of methyltransferases during anaerobic dichloromethane degradation.</title>
        <authorList>
            <person name="Wasmund K."/>
        </authorList>
    </citation>
    <scope>NUCLEOTIDE SEQUENCE [LARGE SCALE GENOMIC DNA]</scope>
    <source>
        <strain evidence="2 3">EZ94</strain>
    </source>
</reference>
<dbReference type="EMBL" id="JANPWE010000016">
    <property type="protein sequence ID" value="MCR6547015.1"/>
    <property type="molecule type" value="Genomic_DNA"/>
</dbReference>
<comment type="caution">
    <text evidence="2">The sequence shown here is derived from an EMBL/GenBank/DDBJ whole genome shotgun (WGS) entry which is preliminary data.</text>
</comment>
<sequence>MELYIVACGVFQPELEKVLEQISEELIFGKDIKITYLPPALHVDYNKLRKGITDALDDVTQEKRLLFFGSMCHPELDEFTKQYHVVRLLKGNCIELILDNKRKEEIEKSARVFYLTPGWLRNWQDIFKQGQGWDEIDARQNFGFYDKILLLDTGVVEFDDEDILDFFEYTQVPIEIEYVGLTTFKQNVVEALEKVSVTVKSL</sequence>
<gene>
    <name evidence="2" type="ORF">NVS47_16115</name>
</gene>
<evidence type="ECO:0000313" key="2">
    <source>
        <dbReference type="EMBL" id="MCR6547015.1"/>
    </source>
</evidence>
<name>A0ABT1YA87_9FIRM</name>